<dbReference type="KEGG" id="goe:100899077"/>
<dbReference type="AlphaFoldDB" id="A0AAJ6QSZ3"/>
<protein>
    <submittedName>
        <fullName evidence="4">Hermansky-Pudlak syndrome 5 protein homolog</fullName>
    </submittedName>
</protein>
<sequence length="584" mass="65810">MTCVFEARNHEKLNRALLSGRNRFRCFDVSQNFIGAGSSSGDVFLFERDSQQLIRRIPAASAKIDRIAFNPAVDSILCIATNRGELTVLEVRESENSSKDAQVLFSVQSHLKNLVTQLVWSSTGAQLIAGDNAGVVSITDVYSLNDAVLFEFSPTNALALDSDIVQIDAASDRILISTLTAAYLFDLDERYFTKVGKKPRNGVYGACFFSLEDAQESDQGTRLEIFCARPGGRLWRVNPFGEVECTLNFKHEGSTSIDHSSVSLLGNWRVEGLFTQKVNFGKLVHFEQWLLSFTETALFVLDVCSSEVPRVVWQSTELKDSLIDVSVFDDSIFLTLRDGTLLEWQIALTFDWKIMYMLPTPAQRLAVTCRNWTEKHFECLDIIRRRESLGKEVSCRSSEWRMIPSGSKGPIYLSVPILLTLLRYYEGILLSTNPRNFWADKLVYILPPEVLQPQAVAAPQKKASGNPEAPDPPSAEKEIQVTREKHRKLLCDIISRRQKEIADFMLVELSASLWAPRAVQEKHSIDQPLVAWGMRMSFVDCCDSCGESLVVEGFDEDLQIHFCGHKFHLTCNPTNRLCCICMQM</sequence>
<keyword evidence="3" id="KW-1185">Reference proteome</keyword>
<organism evidence="3 4">
    <name type="scientific">Galendromus occidentalis</name>
    <name type="common">western predatory mite</name>
    <dbReference type="NCBI Taxonomy" id="34638"/>
    <lineage>
        <taxon>Eukaryota</taxon>
        <taxon>Metazoa</taxon>
        <taxon>Ecdysozoa</taxon>
        <taxon>Arthropoda</taxon>
        <taxon>Chelicerata</taxon>
        <taxon>Arachnida</taxon>
        <taxon>Acari</taxon>
        <taxon>Parasitiformes</taxon>
        <taxon>Mesostigmata</taxon>
        <taxon>Gamasina</taxon>
        <taxon>Phytoseioidea</taxon>
        <taxon>Phytoseiidae</taxon>
        <taxon>Typhlodrominae</taxon>
        <taxon>Galendromus</taxon>
    </lineage>
</organism>
<dbReference type="GO" id="GO:0048066">
    <property type="term" value="P:developmental pigmentation"/>
    <property type="evidence" value="ECO:0007669"/>
    <property type="project" value="TreeGrafter"/>
</dbReference>
<dbReference type="Proteomes" id="UP000694867">
    <property type="component" value="Unplaced"/>
</dbReference>
<dbReference type="PANTHER" id="PTHR23287">
    <property type="entry name" value="RUBY-EYE2-LIKE PROTEIN"/>
    <property type="match status" value="1"/>
</dbReference>
<dbReference type="Gene3D" id="2.130.10.10">
    <property type="entry name" value="YVTN repeat-like/Quinoprotein amine dehydrogenase"/>
    <property type="match status" value="1"/>
</dbReference>
<feature type="region of interest" description="Disordered" evidence="1">
    <location>
        <begin position="456"/>
        <end position="479"/>
    </location>
</feature>
<dbReference type="CTD" id="119585041"/>
<dbReference type="InterPro" id="IPR015943">
    <property type="entry name" value="WD40/YVTN_repeat-like_dom_sf"/>
</dbReference>
<proteinExistence type="predicted"/>
<dbReference type="SUPFAM" id="SSF50978">
    <property type="entry name" value="WD40 repeat-like"/>
    <property type="match status" value="1"/>
</dbReference>
<dbReference type="InterPro" id="IPR056499">
    <property type="entry name" value="Beta-prop_HPS5-like"/>
</dbReference>
<gene>
    <name evidence="4" type="primary">LOC100899077</name>
</gene>
<dbReference type="RefSeq" id="XP_003742832.1">
    <property type="nucleotide sequence ID" value="XM_003742784.3"/>
</dbReference>
<evidence type="ECO:0000313" key="3">
    <source>
        <dbReference type="Proteomes" id="UP000694867"/>
    </source>
</evidence>
<dbReference type="Pfam" id="PF23756">
    <property type="entry name" value="Beta-prop_HPS5"/>
    <property type="match status" value="1"/>
</dbReference>
<dbReference type="GO" id="GO:0005737">
    <property type="term" value="C:cytoplasm"/>
    <property type="evidence" value="ECO:0007669"/>
    <property type="project" value="TreeGrafter"/>
</dbReference>
<accession>A0AAJ6QSZ3</accession>
<dbReference type="InterPro" id="IPR036322">
    <property type="entry name" value="WD40_repeat_dom_sf"/>
</dbReference>
<feature type="domain" description="HPS5-like beta-propeller" evidence="2">
    <location>
        <begin position="5"/>
        <end position="338"/>
    </location>
</feature>
<reference evidence="4" key="1">
    <citation type="submission" date="2025-08" db="UniProtKB">
        <authorList>
            <consortium name="RefSeq"/>
        </authorList>
    </citation>
    <scope>IDENTIFICATION</scope>
</reference>
<evidence type="ECO:0000256" key="1">
    <source>
        <dbReference type="SAM" id="MobiDB-lite"/>
    </source>
</evidence>
<dbReference type="GeneID" id="100899077"/>
<name>A0AAJ6QSZ3_9ACAR</name>
<dbReference type="PANTHER" id="PTHR23287:SF18">
    <property type="entry name" value="BLOC-2 COMPLEX MEMBER HPS5"/>
    <property type="match status" value="1"/>
</dbReference>
<evidence type="ECO:0000313" key="4">
    <source>
        <dbReference type="RefSeq" id="XP_003742832.1"/>
    </source>
</evidence>
<evidence type="ECO:0000259" key="2">
    <source>
        <dbReference type="Pfam" id="PF23756"/>
    </source>
</evidence>